<dbReference type="Proteomes" id="UP000035681">
    <property type="component" value="Unplaced"/>
</dbReference>
<evidence type="ECO:0000259" key="16">
    <source>
        <dbReference type="PROSITE" id="PS50011"/>
    </source>
</evidence>
<evidence type="ECO:0000256" key="6">
    <source>
        <dbReference type="ARBA" id="ARBA00022679"/>
    </source>
</evidence>
<dbReference type="GO" id="GO:0000086">
    <property type="term" value="P:G2/M transition of mitotic cell cycle"/>
    <property type="evidence" value="ECO:0007669"/>
    <property type="project" value="TreeGrafter"/>
</dbReference>
<evidence type="ECO:0000256" key="3">
    <source>
        <dbReference type="ARBA" id="ARBA00022527"/>
    </source>
</evidence>
<dbReference type="GO" id="GO:0090068">
    <property type="term" value="P:positive regulation of cell cycle process"/>
    <property type="evidence" value="ECO:0007669"/>
    <property type="project" value="UniProtKB-ARBA"/>
</dbReference>
<keyword evidence="4" id="KW-0597">Phosphoprotein</keyword>
<dbReference type="FunFam" id="1.10.510.10:FF:000706">
    <property type="entry name" value="Cyclin-dependent kinase 1"/>
    <property type="match status" value="1"/>
</dbReference>
<keyword evidence="12" id="KW-0131">Cell cycle</keyword>
<dbReference type="WBParaSite" id="TCONS_00006402.p1">
    <property type="protein sequence ID" value="TCONS_00006402.p1"/>
    <property type="gene ID" value="XLOC_004554"/>
</dbReference>
<dbReference type="STRING" id="6248.A0A0K0DXT1"/>
<proteinExistence type="inferred from homology"/>
<comment type="catalytic activity">
    <reaction evidence="15">
        <text>[DNA-directed RNA polymerase] + ATP = phospho-[DNA-directed RNA polymerase] + ADP + H(+)</text>
        <dbReference type="Rhea" id="RHEA:10216"/>
        <dbReference type="Rhea" id="RHEA-COMP:11321"/>
        <dbReference type="Rhea" id="RHEA-COMP:11322"/>
        <dbReference type="ChEBI" id="CHEBI:15378"/>
        <dbReference type="ChEBI" id="CHEBI:30616"/>
        <dbReference type="ChEBI" id="CHEBI:43176"/>
        <dbReference type="ChEBI" id="CHEBI:68546"/>
        <dbReference type="ChEBI" id="CHEBI:456216"/>
        <dbReference type="EC" id="2.7.11.23"/>
    </reaction>
</comment>
<dbReference type="InterPro" id="IPR050108">
    <property type="entry name" value="CDK"/>
</dbReference>
<keyword evidence="5" id="KW-0132">Cell division</keyword>
<evidence type="ECO:0000256" key="9">
    <source>
        <dbReference type="ARBA" id="ARBA00022777"/>
    </source>
</evidence>
<evidence type="ECO:0000256" key="14">
    <source>
        <dbReference type="ARBA" id="ARBA00048367"/>
    </source>
</evidence>
<evidence type="ECO:0000256" key="11">
    <source>
        <dbReference type="ARBA" id="ARBA00023242"/>
    </source>
</evidence>
<evidence type="ECO:0000313" key="17">
    <source>
        <dbReference type="Proteomes" id="UP000035681"/>
    </source>
</evidence>
<dbReference type="WBParaSite" id="SSTP_0000204600.1">
    <property type="protein sequence ID" value="SSTP_0000204600.1"/>
    <property type="gene ID" value="SSTP_0000204600"/>
</dbReference>
<dbReference type="GO" id="GO:0007095">
    <property type="term" value="P:mitotic G2 DNA damage checkpoint signaling"/>
    <property type="evidence" value="ECO:0007669"/>
    <property type="project" value="TreeGrafter"/>
</dbReference>
<accession>A0A0K0DXT1</accession>
<protein>
    <submittedName>
        <fullName evidence="18 19">Protein kinase domain-containing protein</fullName>
    </submittedName>
</protein>
<dbReference type="SUPFAM" id="SSF56112">
    <property type="entry name" value="Protein kinase-like (PK-like)"/>
    <property type="match status" value="1"/>
</dbReference>
<dbReference type="PANTHER" id="PTHR24056">
    <property type="entry name" value="CELL DIVISION PROTEIN KINASE"/>
    <property type="match status" value="1"/>
</dbReference>
<evidence type="ECO:0000256" key="2">
    <source>
        <dbReference type="ARBA" id="ARBA00006485"/>
    </source>
</evidence>
<dbReference type="InterPro" id="IPR029768">
    <property type="entry name" value="Aldolase_I_AS"/>
</dbReference>
<evidence type="ECO:0000256" key="7">
    <source>
        <dbReference type="ARBA" id="ARBA00022741"/>
    </source>
</evidence>
<organism evidence="18">
    <name type="scientific">Strongyloides stercoralis</name>
    <name type="common">Threadworm</name>
    <dbReference type="NCBI Taxonomy" id="6248"/>
    <lineage>
        <taxon>Eukaryota</taxon>
        <taxon>Metazoa</taxon>
        <taxon>Ecdysozoa</taxon>
        <taxon>Nematoda</taxon>
        <taxon>Chromadorea</taxon>
        <taxon>Rhabditida</taxon>
        <taxon>Tylenchina</taxon>
        <taxon>Panagrolaimomorpha</taxon>
        <taxon>Strongyloidoidea</taxon>
        <taxon>Strongyloididae</taxon>
        <taxon>Strongyloides</taxon>
    </lineage>
</organism>
<dbReference type="GO" id="GO:0051446">
    <property type="term" value="P:positive regulation of meiotic cell cycle"/>
    <property type="evidence" value="ECO:0007669"/>
    <property type="project" value="UniProtKB-ARBA"/>
</dbReference>
<dbReference type="SMART" id="SM00220">
    <property type="entry name" value="S_TKc"/>
    <property type="match status" value="1"/>
</dbReference>
<dbReference type="InterPro" id="IPR008271">
    <property type="entry name" value="Ser/Thr_kinase_AS"/>
</dbReference>
<evidence type="ECO:0000256" key="12">
    <source>
        <dbReference type="ARBA" id="ARBA00023306"/>
    </source>
</evidence>
<dbReference type="GO" id="GO:0051301">
    <property type="term" value="P:cell division"/>
    <property type="evidence" value="ECO:0007669"/>
    <property type="project" value="UniProtKB-KW"/>
</dbReference>
<evidence type="ECO:0000313" key="18">
    <source>
        <dbReference type="WBParaSite" id="SSTP_0000204600.1"/>
    </source>
</evidence>
<dbReference type="PROSITE" id="PS00158">
    <property type="entry name" value="ALDOLASE_CLASS_I"/>
    <property type="match status" value="1"/>
</dbReference>
<evidence type="ECO:0000256" key="8">
    <source>
        <dbReference type="ARBA" id="ARBA00022776"/>
    </source>
</evidence>
<keyword evidence="17" id="KW-1185">Reference proteome</keyword>
<keyword evidence="3" id="KW-0723">Serine/threonine-protein kinase</keyword>
<feature type="domain" description="Protein kinase" evidence="16">
    <location>
        <begin position="14"/>
        <end position="298"/>
    </location>
</feature>
<reference evidence="18" key="1">
    <citation type="submission" date="2015-08" db="UniProtKB">
        <authorList>
            <consortium name="WormBaseParasite"/>
        </authorList>
    </citation>
    <scope>IDENTIFICATION</scope>
</reference>
<evidence type="ECO:0000313" key="19">
    <source>
        <dbReference type="WBParaSite" id="TCONS_00006402.p1"/>
    </source>
</evidence>
<evidence type="ECO:0000256" key="4">
    <source>
        <dbReference type="ARBA" id="ARBA00022553"/>
    </source>
</evidence>
<comment type="subcellular location">
    <subcellularLocation>
        <location evidence="1">Nucleus</location>
    </subcellularLocation>
</comment>
<keyword evidence="11" id="KW-0539">Nucleus</keyword>
<dbReference type="InterPro" id="IPR000719">
    <property type="entry name" value="Prot_kinase_dom"/>
</dbReference>
<dbReference type="GO" id="GO:0004693">
    <property type="term" value="F:cyclin-dependent protein serine/threonine kinase activity"/>
    <property type="evidence" value="ECO:0007669"/>
    <property type="project" value="UniProtKB-EC"/>
</dbReference>
<keyword evidence="6" id="KW-0808">Transferase</keyword>
<evidence type="ECO:0000256" key="10">
    <source>
        <dbReference type="ARBA" id="ARBA00022840"/>
    </source>
</evidence>
<name>A0A0K0DXT1_STRER</name>
<dbReference type="InterPro" id="IPR011009">
    <property type="entry name" value="Kinase-like_dom_sf"/>
</dbReference>
<dbReference type="PROSITE" id="PS50011">
    <property type="entry name" value="PROTEIN_KINASE_DOM"/>
    <property type="match status" value="1"/>
</dbReference>
<dbReference type="Gene3D" id="3.30.200.20">
    <property type="entry name" value="Phosphorylase Kinase, domain 1"/>
    <property type="match status" value="1"/>
</dbReference>
<keyword evidence="7" id="KW-0547">Nucleotide-binding</keyword>
<dbReference type="Pfam" id="PF00069">
    <property type="entry name" value="Pkinase"/>
    <property type="match status" value="1"/>
</dbReference>
<keyword evidence="10" id="KW-0067">ATP-binding</keyword>
<dbReference type="PANTHER" id="PTHR24056:SF334">
    <property type="entry name" value="CYCLIN-DEPENDENT KINASE 1"/>
    <property type="match status" value="1"/>
</dbReference>
<evidence type="ECO:0000256" key="1">
    <source>
        <dbReference type="ARBA" id="ARBA00004123"/>
    </source>
</evidence>
<dbReference type="PROSITE" id="PS00108">
    <property type="entry name" value="PROTEIN_KINASE_ST"/>
    <property type="match status" value="1"/>
</dbReference>
<dbReference type="AlphaFoldDB" id="A0A0K0DXT1"/>
<keyword evidence="8" id="KW-0498">Mitosis</keyword>
<comment type="catalytic activity">
    <reaction evidence="13">
        <text>L-threonyl-[protein] + ATP = O-phospho-L-threonyl-[protein] + ADP + H(+)</text>
        <dbReference type="Rhea" id="RHEA:46608"/>
        <dbReference type="Rhea" id="RHEA-COMP:11060"/>
        <dbReference type="Rhea" id="RHEA-COMP:11605"/>
        <dbReference type="ChEBI" id="CHEBI:15378"/>
        <dbReference type="ChEBI" id="CHEBI:30013"/>
        <dbReference type="ChEBI" id="CHEBI:30616"/>
        <dbReference type="ChEBI" id="CHEBI:61977"/>
        <dbReference type="ChEBI" id="CHEBI:456216"/>
        <dbReference type="EC" id="2.7.11.22"/>
    </reaction>
</comment>
<evidence type="ECO:0000256" key="13">
    <source>
        <dbReference type="ARBA" id="ARBA00047811"/>
    </source>
</evidence>
<dbReference type="GO" id="GO:0008353">
    <property type="term" value="F:RNA polymerase II CTD heptapeptide repeat kinase activity"/>
    <property type="evidence" value="ECO:0007669"/>
    <property type="project" value="UniProtKB-EC"/>
</dbReference>
<dbReference type="CDD" id="cd07829">
    <property type="entry name" value="STKc_CDK_like"/>
    <property type="match status" value="1"/>
</dbReference>
<keyword evidence="9" id="KW-0418">Kinase</keyword>
<comment type="similarity">
    <text evidence="2">Belongs to the protein kinase superfamily. CMGC Ser/Thr protein kinase family. CDC2/CDKX subfamily.</text>
</comment>
<dbReference type="FunFam" id="3.30.200.20:FF:000375">
    <property type="entry name" value="Cell division related protein kinase 2"/>
    <property type="match status" value="1"/>
</dbReference>
<dbReference type="GO" id="GO:0005524">
    <property type="term" value="F:ATP binding"/>
    <property type="evidence" value="ECO:0007669"/>
    <property type="project" value="UniProtKB-KW"/>
</dbReference>
<evidence type="ECO:0000256" key="15">
    <source>
        <dbReference type="ARBA" id="ARBA00049280"/>
    </source>
</evidence>
<comment type="catalytic activity">
    <reaction evidence="14">
        <text>L-seryl-[protein] + ATP = O-phospho-L-seryl-[protein] + ADP + H(+)</text>
        <dbReference type="Rhea" id="RHEA:17989"/>
        <dbReference type="Rhea" id="RHEA-COMP:9863"/>
        <dbReference type="Rhea" id="RHEA-COMP:11604"/>
        <dbReference type="ChEBI" id="CHEBI:15378"/>
        <dbReference type="ChEBI" id="CHEBI:29999"/>
        <dbReference type="ChEBI" id="CHEBI:30616"/>
        <dbReference type="ChEBI" id="CHEBI:83421"/>
        <dbReference type="ChEBI" id="CHEBI:456216"/>
        <dbReference type="EC" id="2.7.11.22"/>
    </reaction>
</comment>
<dbReference type="GO" id="GO:0005634">
    <property type="term" value="C:nucleus"/>
    <property type="evidence" value="ECO:0007669"/>
    <property type="project" value="UniProtKB-SubCell"/>
</dbReference>
<sequence length="319" mass="36700">MNVSNVMKATLDDYIKLEKIREGTYGVVYKSKHVSSGKVVALKKIKMEADREGVPPSTIREIAMLREVKHPNIVSLEGTILKPNRVYLIFEFIQSDLRKYLDQIQKGQLMESNVVMSFLYQICQAICFCHQRRILHRDLKPENLLVTNNKCIKLADFGLARTIGIPLLMYTHEIATLWYRSPEILLGAEKYSTAVDVWSIACIFGEMASCTPLFEGDSEIDQLYKIFQKLGTPNQDIWPGVASLPGYKMTFPIWKVNNIEEKFKGILKSDGIKLLHDMLIYDPIKRINVKSILKHDYFKRLDKTKLPCAEYNGDIFIEN</sequence>
<evidence type="ECO:0000256" key="5">
    <source>
        <dbReference type="ARBA" id="ARBA00022618"/>
    </source>
</evidence>
<dbReference type="Gene3D" id="1.10.510.10">
    <property type="entry name" value="Transferase(Phosphotransferase) domain 1"/>
    <property type="match status" value="1"/>
</dbReference>